<dbReference type="AlphaFoldDB" id="A0A0E9PXW2"/>
<organism evidence="2">
    <name type="scientific">Anguilla anguilla</name>
    <name type="common">European freshwater eel</name>
    <name type="synonym">Muraena anguilla</name>
    <dbReference type="NCBI Taxonomy" id="7936"/>
    <lineage>
        <taxon>Eukaryota</taxon>
        <taxon>Metazoa</taxon>
        <taxon>Chordata</taxon>
        <taxon>Craniata</taxon>
        <taxon>Vertebrata</taxon>
        <taxon>Euteleostomi</taxon>
        <taxon>Actinopterygii</taxon>
        <taxon>Neopterygii</taxon>
        <taxon>Teleostei</taxon>
        <taxon>Anguilliformes</taxon>
        <taxon>Anguillidae</taxon>
        <taxon>Anguilla</taxon>
    </lineage>
</organism>
<accession>A0A0E9PXW2</accession>
<keyword evidence="1" id="KW-0812">Transmembrane</keyword>
<evidence type="ECO:0000256" key="1">
    <source>
        <dbReference type="SAM" id="Phobius"/>
    </source>
</evidence>
<proteinExistence type="predicted"/>
<dbReference type="EMBL" id="GBXM01099268">
    <property type="protein sequence ID" value="JAH09309.1"/>
    <property type="molecule type" value="Transcribed_RNA"/>
</dbReference>
<protein>
    <submittedName>
        <fullName evidence="2">Uncharacterized protein</fullName>
    </submittedName>
</protein>
<reference evidence="2" key="2">
    <citation type="journal article" date="2015" name="Fish Shellfish Immunol.">
        <title>Early steps in the European eel (Anguilla anguilla)-Vibrio vulnificus interaction in the gills: Role of the RtxA13 toxin.</title>
        <authorList>
            <person name="Callol A."/>
            <person name="Pajuelo D."/>
            <person name="Ebbesson L."/>
            <person name="Teles M."/>
            <person name="MacKenzie S."/>
            <person name="Amaro C."/>
        </authorList>
    </citation>
    <scope>NUCLEOTIDE SEQUENCE</scope>
</reference>
<reference evidence="2" key="1">
    <citation type="submission" date="2014-11" db="EMBL/GenBank/DDBJ databases">
        <authorList>
            <person name="Amaro Gonzalez C."/>
        </authorList>
    </citation>
    <scope>NUCLEOTIDE SEQUENCE</scope>
</reference>
<keyword evidence="1" id="KW-0472">Membrane</keyword>
<feature type="transmembrane region" description="Helical" evidence="1">
    <location>
        <begin position="15"/>
        <end position="35"/>
    </location>
</feature>
<keyword evidence="1" id="KW-1133">Transmembrane helix</keyword>
<evidence type="ECO:0000313" key="2">
    <source>
        <dbReference type="EMBL" id="JAH09309.1"/>
    </source>
</evidence>
<sequence>MVAVGIEVEAAVETVLLEIVVIITFLCIVIAFSRVTDARGQTV</sequence>
<name>A0A0E9PXW2_ANGAN</name>